<keyword evidence="4" id="KW-1185">Reference proteome</keyword>
<protein>
    <submittedName>
        <fullName evidence="3">Barstar family protein</fullName>
    </submittedName>
</protein>
<dbReference type="InterPro" id="IPR000468">
    <property type="entry name" value="Barstar"/>
</dbReference>
<evidence type="ECO:0000256" key="1">
    <source>
        <dbReference type="ARBA" id="ARBA00006845"/>
    </source>
</evidence>
<dbReference type="Gene3D" id="3.30.370.10">
    <property type="entry name" value="Barstar-like"/>
    <property type="match status" value="1"/>
</dbReference>
<evidence type="ECO:0000313" key="3">
    <source>
        <dbReference type="EMBL" id="MBI1493142.1"/>
    </source>
</evidence>
<dbReference type="SUPFAM" id="SSF52038">
    <property type="entry name" value="Barstar-related"/>
    <property type="match status" value="1"/>
</dbReference>
<gene>
    <name evidence="3" type="ORF">H1D41_05770</name>
</gene>
<proteinExistence type="inferred from homology"/>
<dbReference type="Pfam" id="PF01337">
    <property type="entry name" value="Barstar"/>
    <property type="match status" value="1"/>
</dbReference>
<sequence length="114" mass="12818">MTAKSVVIELDGKKLVGSDGFHDTFANVMGFPDFYGRNMDAWIDCMTSVDEPNAGMTKIHVARGNVLTIKIRNYKYFKKAGPKQWLDLLECSAFVNYRCTEPGLNPLIALAFYD</sequence>
<accession>A0A8J7LPQ6</accession>
<organism evidence="3 4">
    <name type="scientific">Halocynthiibacter styelae</name>
    <dbReference type="NCBI Taxonomy" id="2761955"/>
    <lineage>
        <taxon>Bacteria</taxon>
        <taxon>Pseudomonadati</taxon>
        <taxon>Pseudomonadota</taxon>
        <taxon>Alphaproteobacteria</taxon>
        <taxon>Rhodobacterales</taxon>
        <taxon>Paracoccaceae</taxon>
        <taxon>Halocynthiibacter</taxon>
    </lineage>
</organism>
<name>A0A8J7LPQ6_9RHOB</name>
<evidence type="ECO:0000313" key="4">
    <source>
        <dbReference type="Proteomes" id="UP000640583"/>
    </source>
</evidence>
<evidence type="ECO:0000259" key="2">
    <source>
        <dbReference type="Pfam" id="PF01337"/>
    </source>
</evidence>
<feature type="domain" description="Barstar (barnase inhibitor)" evidence="2">
    <location>
        <begin position="7"/>
        <end position="99"/>
    </location>
</feature>
<dbReference type="EMBL" id="JADCKQ010000003">
    <property type="protein sequence ID" value="MBI1493142.1"/>
    <property type="molecule type" value="Genomic_DNA"/>
</dbReference>
<dbReference type="Proteomes" id="UP000640583">
    <property type="component" value="Unassembled WGS sequence"/>
</dbReference>
<reference evidence="3" key="1">
    <citation type="submission" date="2020-10" db="EMBL/GenBank/DDBJ databases">
        <title>Paenihalocynthiibacter styelae gen. nov., sp. nov., isolated from stalked sea squirt Styela clava.</title>
        <authorList>
            <person name="Kim Y.-O."/>
            <person name="Yoon J.-H."/>
        </authorList>
    </citation>
    <scope>NUCLEOTIDE SEQUENCE</scope>
    <source>
        <strain evidence="3">MYP1-1</strain>
    </source>
</reference>
<dbReference type="InterPro" id="IPR035905">
    <property type="entry name" value="Barstar-like_sf"/>
</dbReference>
<dbReference type="RefSeq" id="WP_228847990.1">
    <property type="nucleotide sequence ID" value="NZ_JADCKQ010000003.1"/>
</dbReference>
<comment type="caution">
    <text evidence="3">The sequence shown here is derived from an EMBL/GenBank/DDBJ whole genome shotgun (WGS) entry which is preliminary data.</text>
</comment>
<comment type="similarity">
    <text evidence="1">Belongs to the barstar family.</text>
</comment>
<dbReference type="AlphaFoldDB" id="A0A8J7LPQ6"/>